<dbReference type="AlphaFoldDB" id="A0A1H9WAR0"/>
<gene>
    <name evidence="1" type="ORF">SAMN05661109_02628</name>
</gene>
<reference evidence="2" key="1">
    <citation type="submission" date="2016-10" db="EMBL/GenBank/DDBJ databases">
        <authorList>
            <person name="Varghese N."/>
            <person name="Submissions S."/>
        </authorList>
    </citation>
    <scope>NUCLEOTIDE SEQUENCE [LARGE SCALE GENOMIC DNA]</scope>
    <source>
        <strain evidence="2">DSM 20524</strain>
    </source>
</reference>
<sequence>MINADRSRPARYGVGSLIILADTVTPVELEEISSGATFATSPEQVRHGQWDTVILVNLTALQVAQVLEILGEQHSLFPTTIEYWVNTTALSIIDGAVAQLSDLHLVSCETSSGWLRLTMSAPVSSATTVAHAEAWTLFRQGLAAGIALSSSALSALERSPAVPPSEDTSQSRRALRGSAAAALLSRLMAIAKPIRPYLPPTVVAYVYKLLEKLR</sequence>
<dbReference type="STRING" id="1121357.SAMN05661109_02628"/>
<accession>A0A1H9WAR0</accession>
<dbReference type="Proteomes" id="UP000198929">
    <property type="component" value="Unassembled WGS sequence"/>
</dbReference>
<evidence type="ECO:0000313" key="1">
    <source>
        <dbReference type="EMBL" id="SES30925.1"/>
    </source>
</evidence>
<dbReference type="RefSeq" id="WP_092260858.1">
    <property type="nucleotide sequence ID" value="NZ_CP047199.1"/>
</dbReference>
<proteinExistence type="predicted"/>
<keyword evidence="2" id="KW-1185">Reference proteome</keyword>
<evidence type="ECO:0000313" key="2">
    <source>
        <dbReference type="Proteomes" id="UP000198929"/>
    </source>
</evidence>
<protein>
    <submittedName>
        <fullName evidence="1">Uncharacterized protein</fullName>
    </submittedName>
</protein>
<dbReference type="EMBL" id="FOGQ01000019">
    <property type="protein sequence ID" value="SES30925.1"/>
    <property type="molecule type" value="Genomic_DNA"/>
</dbReference>
<organism evidence="1 2">
    <name type="scientific">Corynebacterium cystitidis DSM 20524</name>
    <dbReference type="NCBI Taxonomy" id="1121357"/>
    <lineage>
        <taxon>Bacteria</taxon>
        <taxon>Bacillati</taxon>
        <taxon>Actinomycetota</taxon>
        <taxon>Actinomycetes</taxon>
        <taxon>Mycobacteriales</taxon>
        <taxon>Corynebacteriaceae</taxon>
        <taxon>Corynebacterium</taxon>
    </lineage>
</organism>
<name>A0A1H9WAR0_9CORY</name>